<evidence type="ECO:0000313" key="4">
    <source>
        <dbReference type="Proteomes" id="UP001642720"/>
    </source>
</evidence>
<evidence type="ECO:0000259" key="2">
    <source>
        <dbReference type="PROSITE" id="PS51299"/>
    </source>
</evidence>
<accession>A0ABY2HA67</accession>
<feature type="compositionally biased region" description="Basic and acidic residues" evidence="1">
    <location>
        <begin position="383"/>
        <end position="392"/>
    </location>
</feature>
<dbReference type="InterPro" id="IPR003163">
    <property type="entry name" value="Tscrpt_reg_HTH_APSES-type"/>
</dbReference>
<dbReference type="RefSeq" id="XP_073560009.1">
    <property type="nucleotide sequence ID" value="XM_073701699.1"/>
</dbReference>
<dbReference type="Proteomes" id="UP001642720">
    <property type="component" value="Unassembled WGS sequence"/>
</dbReference>
<gene>
    <name evidence="3" type="ORF">CCMA1212_004392</name>
</gene>
<evidence type="ECO:0000313" key="3">
    <source>
        <dbReference type="EMBL" id="TFB03808.1"/>
    </source>
</evidence>
<keyword evidence="4" id="KW-1185">Reference proteome</keyword>
<dbReference type="GeneID" id="300576149"/>
<organism evidence="3 4">
    <name type="scientific">Trichoderma ghanense</name>
    <dbReference type="NCBI Taxonomy" id="65468"/>
    <lineage>
        <taxon>Eukaryota</taxon>
        <taxon>Fungi</taxon>
        <taxon>Dikarya</taxon>
        <taxon>Ascomycota</taxon>
        <taxon>Pezizomycotina</taxon>
        <taxon>Sordariomycetes</taxon>
        <taxon>Hypocreomycetidae</taxon>
        <taxon>Hypocreales</taxon>
        <taxon>Hypocreaceae</taxon>
        <taxon>Trichoderma</taxon>
    </lineage>
</organism>
<dbReference type="InterPro" id="IPR051642">
    <property type="entry name" value="SWI6-like"/>
</dbReference>
<dbReference type="PANTHER" id="PTHR43828">
    <property type="entry name" value="ASPARAGINASE"/>
    <property type="match status" value="1"/>
</dbReference>
<dbReference type="PROSITE" id="PS51299">
    <property type="entry name" value="HTH_APSES"/>
    <property type="match status" value="1"/>
</dbReference>
<feature type="compositionally biased region" description="Basic residues" evidence="1">
    <location>
        <begin position="465"/>
        <end position="475"/>
    </location>
</feature>
<dbReference type="EMBL" id="PPTA01000005">
    <property type="protein sequence ID" value="TFB03808.1"/>
    <property type="molecule type" value="Genomic_DNA"/>
</dbReference>
<feature type="region of interest" description="Disordered" evidence="1">
    <location>
        <begin position="333"/>
        <end position="352"/>
    </location>
</feature>
<feature type="region of interest" description="Disordered" evidence="1">
    <location>
        <begin position="438"/>
        <end position="475"/>
    </location>
</feature>
<dbReference type="PANTHER" id="PTHR43828:SF5">
    <property type="entry name" value="TRANSCRIPTIONAL REPRESSOR XBP1"/>
    <property type="match status" value="1"/>
</dbReference>
<dbReference type="SUPFAM" id="SSF54616">
    <property type="entry name" value="DNA-binding domain of Mlu1-box binding protein MBP1"/>
    <property type="match status" value="1"/>
</dbReference>
<feature type="region of interest" description="Disordered" evidence="1">
    <location>
        <begin position="287"/>
        <end position="313"/>
    </location>
</feature>
<protein>
    <recommendedName>
        <fullName evidence="2">HTH APSES-type domain-containing protein</fullName>
    </recommendedName>
</protein>
<sequence>MPANTGREMLRLQSILNPASSAQPVASFQHFEHLVAAPSSSLPTETLRTTGSVPLAAPRGRAQGNAVGMPKPKPQGPVNFAPYEDVDHAAYRELRQFQVTPLGQIRQNCEHIPYNSSKKDFFEKTGRESIEVFKYEFRYKDMTYTVMWDYNVGLVRMTPFFKSLGCYANAKQTKPSQMLDKNPGLRDISPSITGGAVSAQGYWMPYTCARAVCATFCSGIAGALIPVFGPTFPSQCIPSDSPYYNEMVIDPQIIRQAIEDVERCRYGQRSRVPKAVEGMSGPVVLGDYPLRNKRESQPSSAFRLPSRPPAARPQPLFAPVHDTGFRQRPMATLAPSTTCKAREAKPLSRAGRSSFTSRTILDRNPFQLQSSFFDASLRTETSGTEKNKAEKWRPKRRRRLNDEAGTVCSSIPLMEAYEERRPQQDLEHFRAAAALVSLHSEPRDAERSPAVVVESSEDDLPERRPQKKRSKAHSF</sequence>
<name>A0ABY2HA67_9HYPO</name>
<dbReference type="Gene3D" id="3.10.260.10">
    <property type="entry name" value="Transcription regulator HTH, APSES-type DNA-binding domain"/>
    <property type="match status" value="1"/>
</dbReference>
<evidence type="ECO:0000256" key="1">
    <source>
        <dbReference type="SAM" id="MobiDB-lite"/>
    </source>
</evidence>
<dbReference type="InterPro" id="IPR036887">
    <property type="entry name" value="HTH_APSES_sf"/>
</dbReference>
<feature type="region of interest" description="Disordered" evidence="1">
    <location>
        <begin position="379"/>
        <end position="398"/>
    </location>
</feature>
<comment type="caution">
    <text evidence="3">The sequence shown here is derived from an EMBL/GenBank/DDBJ whole genome shotgun (WGS) entry which is preliminary data.</text>
</comment>
<proteinExistence type="predicted"/>
<feature type="domain" description="HTH APSES-type" evidence="2">
    <location>
        <begin position="119"/>
        <end position="239"/>
    </location>
</feature>
<reference evidence="3 4" key="1">
    <citation type="submission" date="2018-01" db="EMBL/GenBank/DDBJ databases">
        <title>Genome characterization of the sugarcane-associated fungus Trichoderma ghanense CCMA-1212 and their application in lignocelulose bioconversion.</title>
        <authorList>
            <person name="Steindorff A.S."/>
            <person name="Mendes T.D."/>
            <person name="Vilela E.S.D."/>
            <person name="Rodrigues D.S."/>
            <person name="Formighieri E.F."/>
            <person name="Melo I.S."/>
            <person name="Favaro L.C.L."/>
        </authorList>
    </citation>
    <scope>NUCLEOTIDE SEQUENCE [LARGE SCALE GENOMIC DNA]</scope>
    <source>
        <strain evidence="3 4">CCMA-1212</strain>
    </source>
</reference>